<dbReference type="SUPFAM" id="SSF55120">
    <property type="entry name" value="Pseudouridine synthase"/>
    <property type="match status" value="1"/>
</dbReference>
<dbReference type="InterPro" id="IPR032819">
    <property type="entry name" value="TruB_C"/>
</dbReference>
<sequence length="143" mass="15446">LLSWEPPIARIWCRVSAGTYIRALARDLGVALGSAATLAGLRRTRIGEFTLERSYSLSQVLGAEKGVEGLLVPVEQALAHLPKIVVSAEQAERLQKGGAVIFLEIEAKPGSELGLALTRESNFCALVKIKPGRLIPERIVYAE</sequence>
<dbReference type="GO" id="GO:0140098">
    <property type="term" value="F:catalytic activity, acting on RNA"/>
    <property type="evidence" value="ECO:0007669"/>
    <property type="project" value="UniProtKB-ARBA"/>
</dbReference>
<dbReference type="PANTHER" id="PTHR13767">
    <property type="entry name" value="TRNA-PSEUDOURIDINE SYNTHASE"/>
    <property type="match status" value="1"/>
</dbReference>
<dbReference type="AlphaFoldDB" id="A0A7V3PTV8"/>
<dbReference type="GO" id="GO:0006400">
    <property type="term" value="P:tRNA modification"/>
    <property type="evidence" value="ECO:0007669"/>
    <property type="project" value="TreeGrafter"/>
</dbReference>
<gene>
    <name evidence="2" type="ORF">ENX16_04425</name>
</gene>
<dbReference type="GO" id="GO:0003723">
    <property type="term" value="F:RNA binding"/>
    <property type="evidence" value="ECO:0007669"/>
    <property type="project" value="InterPro"/>
</dbReference>
<feature type="domain" description="tRNA pseudouridylate synthase B C-terminal" evidence="1">
    <location>
        <begin position="22"/>
        <end position="78"/>
    </location>
</feature>
<dbReference type="InterPro" id="IPR020103">
    <property type="entry name" value="PsdUridine_synth_cat_dom_sf"/>
</dbReference>
<evidence type="ECO:0000259" key="1">
    <source>
        <dbReference type="Pfam" id="PF16198"/>
    </source>
</evidence>
<feature type="non-terminal residue" evidence="2">
    <location>
        <position position="1"/>
    </location>
</feature>
<dbReference type="InterPro" id="IPR014780">
    <property type="entry name" value="tRNA_psdUridine_synth_TruB"/>
</dbReference>
<dbReference type="Gene3D" id="3.30.2350.10">
    <property type="entry name" value="Pseudouridine synthase"/>
    <property type="match status" value="1"/>
</dbReference>
<dbReference type="PANTHER" id="PTHR13767:SF2">
    <property type="entry name" value="PSEUDOURIDYLATE SYNTHASE TRUB1"/>
    <property type="match status" value="1"/>
</dbReference>
<accession>A0A7V3PTV8</accession>
<name>A0A7V3PTV8_UNCW3</name>
<evidence type="ECO:0000313" key="2">
    <source>
        <dbReference type="EMBL" id="HGD13305.1"/>
    </source>
</evidence>
<proteinExistence type="predicted"/>
<comment type="caution">
    <text evidence="2">The sequence shown here is derived from an EMBL/GenBank/DDBJ whole genome shotgun (WGS) entry which is preliminary data.</text>
</comment>
<dbReference type="GO" id="GO:0009982">
    <property type="term" value="F:pseudouridine synthase activity"/>
    <property type="evidence" value="ECO:0007669"/>
    <property type="project" value="InterPro"/>
</dbReference>
<dbReference type="EMBL" id="DTMZ01000101">
    <property type="protein sequence ID" value="HGD13305.1"/>
    <property type="molecule type" value="Genomic_DNA"/>
</dbReference>
<reference evidence="2" key="1">
    <citation type="journal article" date="2020" name="mSystems">
        <title>Genome- and Community-Level Interaction Insights into Carbon Utilization and Element Cycling Functions of Hydrothermarchaeota in Hydrothermal Sediment.</title>
        <authorList>
            <person name="Zhou Z."/>
            <person name="Liu Y."/>
            <person name="Xu W."/>
            <person name="Pan J."/>
            <person name="Luo Z.H."/>
            <person name="Li M."/>
        </authorList>
    </citation>
    <scope>NUCLEOTIDE SEQUENCE [LARGE SCALE GENOMIC DNA]</scope>
    <source>
        <strain evidence="2">SpSt-914</strain>
    </source>
</reference>
<organism evidence="2">
    <name type="scientific">candidate division WOR-3 bacterium</name>
    <dbReference type="NCBI Taxonomy" id="2052148"/>
    <lineage>
        <taxon>Bacteria</taxon>
        <taxon>Bacteria division WOR-3</taxon>
    </lineage>
</organism>
<dbReference type="Pfam" id="PF16198">
    <property type="entry name" value="TruB_C_2"/>
    <property type="match status" value="1"/>
</dbReference>
<protein>
    <recommendedName>
        <fullName evidence="1">tRNA pseudouridylate synthase B C-terminal domain-containing protein</fullName>
    </recommendedName>
</protein>
<dbReference type="GO" id="GO:1990481">
    <property type="term" value="P:mRNA pseudouridine synthesis"/>
    <property type="evidence" value="ECO:0007669"/>
    <property type="project" value="TreeGrafter"/>
</dbReference>